<keyword evidence="2" id="KW-1185">Reference proteome</keyword>
<accession>A0A9N8YUX7</accession>
<gene>
    <name evidence="1" type="ORF">DERYTH_LOCUS516</name>
</gene>
<dbReference type="AlphaFoldDB" id="A0A9N8YUX7"/>
<reference evidence="1" key="1">
    <citation type="submission" date="2021-06" db="EMBL/GenBank/DDBJ databases">
        <authorList>
            <person name="Kallberg Y."/>
            <person name="Tangrot J."/>
            <person name="Rosling A."/>
        </authorList>
    </citation>
    <scope>NUCLEOTIDE SEQUENCE</scope>
    <source>
        <strain evidence="1">MA453B</strain>
    </source>
</reference>
<dbReference type="Proteomes" id="UP000789405">
    <property type="component" value="Unassembled WGS sequence"/>
</dbReference>
<organism evidence="1 2">
    <name type="scientific">Dentiscutata erythropus</name>
    <dbReference type="NCBI Taxonomy" id="1348616"/>
    <lineage>
        <taxon>Eukaryota</taxon>
        <taxon>Fungi</taxon>
        <taxon>Fungi incertae sedis</taxon>
        <taxon>Mucoromycota</taxon>
        <taxon>Glomeromycotina</taxon>
        <taxon>Glomeromycetes</taxon>
        <taxon>Diversisporales</taxon>
        <taxon>Gigasporaceae</taxon>
        <taxon>Dentiscutata</taxon>
    </lineage>
</organism>
<name>A0A9N8YUX7_9GLOM</name>
<dbReference type="EMBL" id="CAJVPY010000116">
    <property type="protein sequence ID" value="CAG8451023.1"/>
    <property type="molecule type" value="Genomic_DNA"/>
</dbReference>
<evidence type="ECO:0000313" key="2">
    <source>
        <dbReference type="Proteomes" id="UP000789405"/>
    </source>
</evidence>
<proteinExistence type="predicted"/>
<comment type="caution">
    <text evidence="1">The sequence shown here is derived from an EMBL/GenBank/DDBJ whole genome shotgun (WGS) entry which is preliminary data.</text>
</comment>
<evidence type="ECO:0000313" key="1">
    <source>
        <dbReference type="EMBL" id="CAG8451023.1"/>
    </source>
</evidence>
<protein>
    <submittedName>
        <fullName evidence="1">28639_t:CDS:1</fullName>
    </submittedName>
</protein>
<sequence>MPVSFFESIVFLKQMCIESISYLAIIIVMSKSSPPTAYVK</sequence>